<dbReference type="GO" id="GO:0005506">
    <property type="term" value="F:iron ion binding"/>
    <property type="evidence" value="ECO:0007669"/>
    <property type="project" value="InterPro"/>
</dbReference>
<proteinExistence type="predicted"/>
<dbReference type="Gene3D" id="3.90.1170.50">
    <property type="entry name" value="Aldehyde oxidase/xanthine dehydrogenase, a/b hammerhead"/>
    <property type="match status" value="2"/>
</dbReference>
<feature type="domain" description="Aldehyde oxidase/xanthine dehydrogenase a/b hammerhead" evidence="3">
    <location>
        <begin position="19"/>
        <end position="106"/>
    </location>
</feature>
<dbReference type="OrthoDB" id="57164at2157"/>
<sequence length="721" mass="78233">MRYVGKPLKRVVEDVPLITGRATFVYDITLPSTLHAVFLRSQYAHAKFKVHCRGLCYTAEDLPVKVGLAEREAVYVGQPLAVVLAEDEYTARDLVSSIEVEYDPLPAVVDPIKATEESSPKARSDLKSNVFREERVEAGDVGVALRRAHAVVEGTLLNQRLIPSAMEMRGAVASYDGNRLTVWSSTQSAFFVKKAVQGLVSKLGVRSVRAVQPAVGGAFGSKLMTYPEELAVSALAVLTKRPVKWFNTRAEDMASTNQGRDMILKFRAGVDRQGRILGIEGTLYFDAGAPIAEVNESAFGMASTAARMITGHYDIGNVNVRVLGVNTNKTVIEAYRGAGRPEGSYFIERIVNLAARKVGVDQFEIRQLNSLKEANQYRTPTGMTHDSGRYWEALERAKPAYLELRRKRDEMRSRGETAGVGVAFPAEIASFGPYETAKVKLTSGGKVQVVSGSGPHGQGDGTAFAMIAADVFEVDPSQVEVLWGDTDLIADGQYTAGSRTVAIGGAAVYEASLRLKERLAKTAAEAMGVDVAQLEYSEGKFRRKGDGDSMDLSRLFDASLSMGVVPEESYSYVQKLYYSPYGVHLALVKVDRETGEVRVLDYRAFDDVGTVVNPLTTEGQVHGAVLQGVGQALYEAAIYGDDGSLLSTDFLSYHVPRPKDYVRVLWTSLGLAKSDNPLGAKGIGELGTIAATPAVVNAVEDALNRELLTMPLTPEVVVRHL</sequence>
<evidence type="ECO:0000259" key="3">
    <source>
        <dbReference type="SMART" id="SM01008"/>
    </source>
</evidence>
<dbReference type="PANTHER" id="PTHR11908">
    <property type="entry name" value="XANTHINE DEHYDROGENASE"/>
    <property type="match status" value="1"/>
</dbReference>
<reference evidence="4" key="1">
    <citation type="journal article" date="2014" name="Int. J. Syst. Evol. Microbiol.">
        <title>Complete genome sequence of Corynebacterium casei LMG S-19264T (=DSM 44701T), isolated from a smear-ripened cheese.</title>
        <authorList>
            <consortium name="US DOE Joint Genome Institute (JGI-PGF)"/>
            <person name="Walter F."/>
            <person name="Albersmeier A."/>
            <person name="Kalinowski J."/>
            <person name="Ruckert C."/>
        </authorList>
    </citation>
    <scope>NUCLEOTIDE SEQUENCE</scope>
    <source>
        <strain evidence="4">JCM 31740</strain>
    </source>
</reference>
<dbReference type="GO" id="GO:0016491">
    <property type="term" value="F:oxidoreductase activity"/>
    <property type="evidence" value="ECO:0007669"/>
    <property type="project" value="UniProtKB-KW"/>
</dbReference>
<dbReference type="Pfam" id="PF02738">
    <property type="entry name" value="MoCoBD_1"/>
    <property type="match status" value="1"/>
</dbReference>
<dbReference type="RefSeq" id="WP_188848609.1">
    <property type="nucleotide sequence ID" value="NZ_BMQS01000019.1"/>
</dbReference>
<dbReference type="InterPro" id="IPR046867">
    <property type="entry name" value="AldOxase/xan_DH_MoCoBD2"/>
</dbReference>
<dbReference type="AlphaFoldDB" id="A0A830H4Q2"/>
<evidence type="ECO:0000256" key="2">
    <source>
        <dbReference type="ARBA" id="ARBA00023002"/>
    </source>
</evidence>
<dbReference type="PANTHER" id="PTHR11908:SF132">
    <property type="entry name" value="ALDEHYDE OXIDASE 1-RELATED"/>
    <property type="match status" value="1"/>
</dbReference>
<dbReference type="InterPro" id="IPR016208">
    <property type="entry name" value="Ald_Oxase/xanthine_DH-like"/>
</dbReference>
<dbReference type="Gene3D" id="3.30.365.10">
    <property type="entry name" value="Aldehyde oxidase/xanthine dehydrogenase, molybdopterin binding domain"/>
    <property type="match status" value="4"/>
</dbReference>
<protein>
    <submittedName>
        <fullName evidence="4">Carbon monoxide dehydrogenase</fullName>
    </submittedName>
</protein>
<evidence type="ECO:0000256" key="1">
    <source>
        <dbReference type="ARBA" id="ARBA00022505"/>
    </source>
</evidence>
<dbReference type="SUPFAM" id="SSF54665">
    <property type="entry name" value="CO dehydrogenase molybdoprotein N-domain-like"/>
    <property type="match status" value="1"/>
</dbReference>
<dbReference type="InterPro" id="IPR008274">
    <property type="entry name" value="AldOxase/xan_DH_MoCoBD1"/>
</dbReference>
<evidence type="ECO:0000313" key="4">
    <source>
        <dbReference type="EMBL" id="GGU01326.1"/>
    </source>
</evidence>
<dbReference type="EMBL" id="BMQS01000019">
    <property type="protein sequence ID" value="GGU01326.1"/>
    <property type="molecule type" value="Genomic_DNA"/>
</dbReference>
<accession>A0A830H4Q2</accession>
<keyword evidence="1" id="KW-0500">Molybdenum</keyword>
<dbReference type="SUPFAM" id="SSF56003">
    <property type="entry name" value="Molybdenum cofactor-binding domain"/>
    <property type="match status" value="1"/>
</dbReference>
<comment type="caution">
    <text evidence="4">The sequence shown here is derived from an EMBL/GenBank/DDBJ whole genome shotgun (WGS) entry which is preliminary data.</text>
</comment>
<reference evidence="4" key="2">
    <citation type="submission" date="2020-09" db="EMBL/GenBank/DDBJ databases">
        <authorList>
            <person name="Sun Q."/>
            <person name="Ohkuma M."/>
        </authorList>
    </citation>
    <scope>NUCLEOTIDE SEQUENCE</scope>
    <source>
        <strain evidence="4">JCM 31740</strain>
    </source>
</reference>
<dbReference type="Pfam" id="PF20256">
    <property type="entry name" value="MoCoBD_2"/>
    <property type="match status" value="1"/>
</dbReference>
<dbReference type="InterPro" id="IPR037165">
    <property type="entry name" value="AldOxase/xan_DH_Mopterin-bd_sf"/>
</dbReference>
<dbReference type="InterPro" id="IPR036856">
    <property type="entry name" value="Ald_Oxase/Xan_DH_a/b_sf"/>
</dbReference>
<organism evidence="4 5">
    <name type="scientific">Sulfodiicoccus acidiphilus</name>
    <dbReference type="NCBI Taxonomy" id="1670455"/>
    <lineage>
        <taxon>Archaea</taxon>
        <taxon>Thermoproteota</taxon>
        <taxon>Thermoprotei</taxon>
        <taxon>Sulfolobales</taxon>
        <taxon>Sulfolobaceae</taxon>
        <taxon>Sulfodiicoccus</taxon>
    </lineage>
</organism>
<dbReference type="InterPro" id="IPR000674">
    <property type="entry name" value="Ald_Oxase/Xan_DH_a/b"/>
</dbReference>
<evidence type="ECO:0000313" key="5">
    <source>
        <dbReference type="Proteomes" id="UP000616143"/>
    </source>
</evidence>
<keyword evidence="2" id="KW-0560">Oxidoreductase</keyword>
<dbReference type="SMART" id="SM01008">
    <property type="entry name" value="Ald_Xan_dh_C"/>
    <property type="match status" value="1"/>
</dbReference>
<dbReference type="Proteomes" id="UP000616143">
    <property type="component" value="Unassembled WGS sequence"/>
</dbReference>
<name>A0A830H4Q2_9CREN</name>
<gene>
    <name evidence="4" type="ORF">GCM10007116_18120</name>
</gene>